<dbReference type="EMBL" id="PXYI01000016">
    <property type="protein sequence ID" value="PSJ36259.1"/>
    <property type="molecule type" value="Genomic_DNA"/>
</dbReference>
<protein>
    <submittedName>
        <fullName evidence="5">Diguanylate cyclase</fullName>
    </submittedName>
</protein>
<dbReference type="CDD" id="cd00130">
    <property type="entry name" value="PAS"/>
    <property type="match status" value="1"/>
</dbReference>
<dbReference type="Gene3D" id="3.30.70.270">
    <property type="match status" value="1"/>
</dbReference>
<dbReference type="Gene3D" id="3.30.450.20">
    <property type="entry name" value="PAS domain"/>
    <property type="match status" value="1"/>
</dbReference>
<dbReference type="PANTHER" id="PTHR44757:SF2">
    <property type="entry name" value="BIOFILM ARCHITECTURE MAINTENANCE PROTEIN MBAA"/>
    <property type="match status" value="1"/>
</dbReference>
<evidence type="ECO:0000259" key="4">
    <source>
        <dbReference type="PROSITE" id="PS50887"/>
    </source>
</evidence>
<dbReference type="InterPro" id="IPR029787">
    <property type="entry name" value="Nucleotide_cyclase"/>
</dbReference>
<keyword evidence="6" id="KW-1185">Reference proteome</keyword>
<dbReference type="CDD" id="cd01948">
    <property type="entry name" value="EAL"/>
    <property type="match status" value="1"/>
</dbReference>
<dbReference type="CDD" id="cd01949">
    <property type="entry name" value="GGDEF"/>
    <property type="match status" value="1"/>
</dbReference>
<name>A0A2P7QE64_9SPHN</name>
<reference evidence="5 6" key="1">
    <citation type="submission" date="2018-03" db="EMBL/GenBank/DDBJ databases">
        <title>The draft genome of Sphingosinicella sp. GL-C-18.</title>
        <authorList>
            <person name="Liu L."/>
            <person name="Li L."/>
            <person name="Liang L."/>
            <person name="Zhang X."/>
            <person name="Wang T."/>
        </authorList>
    </citation>
    <scope>NUCLEOTIDE SEQUENCE [LARGE SCALE GENOMIC DNA]</scope>
    <source>
        <strain evidence="5 6">GL-C-18</strain>
    </source>
</reference>
<feature type="domain" description="PAS" evidence="2">
    <location>
        <begin position="39"/>
        <end position="109"/>
    </location>
</feature>
<dbReference type="SMART" id="SM00091">
    <property type="entry name" value="PAS"/>
    <property type="match status" value="1"/>
</dbReference>
<dbReference type="NCBIfam" id="TIGR00229">
    <property type="entry name" value="sensory_box"/>
    <property type="match status" value="1"/>
</dbReference>
<dbReference type="Pfam" id="PF00563">
    <property type="entry name" value="EAL"/>
    <property type="match status" value="1"/>
</dbReference>
<dbReference type="Pfam" id="PF00989">
    <property type="entry name" value="PAS"/>
    <property type="match status" value="1"/>
</dbReference>
<dbReference type="SUPFAM" id="SSF141868">
    <property type="entry name" value="EAL domain-like"/>
    <property type="match status" value="1"/>
</dbReference>
<feature type="compositionally biased region" description="Basic and acidic residues" evidence="1">
    <location>
        <begin position="17"/>
        <end position="37"/>
    </location>
</feature>
<dbReference type="AlphaFoldDB" id="A0A2P7QE64"/>
<dbReference type="SMART" id="SM00267">
    <property type="entry name" value="GGDEF"/>
    <property type="match status" value="1"/>
</dbReference>
<proteinExistence type="predicted"/>
<dbReference type="InterPro" id="IPR001633">
    <property type="entry name" value="EAL_dom"/>
</dbReference>
<dbReference type="PANTHER" id="PTHR44757">
    <property type="entry name" value="DIGUANYLATE CYCLASE DGCP"/>
    <property type="match status" value="1"/>
</dbReference>
<dbReference type="Proteomes" id="UP000241167">
    <property type="component" value="Unassembled WGS sequence"/>
</dbReference>
<dbReference type="Gene3D" id="3.20.20.450">
    <property type="entry name" value="EAL domain"/>
    <property type="match status" value="1"/>
</dbReference>
<organism evidence="5 6">
    <name type="scientific">Allosphingosinicella deserti</name>
    <dbReference type="NCBI Taxonomy" id="2116704"/>
    <lineage>
        <taxon>Bacteria</taxon>
        <taxon>Pseudomonadati</taxon>
        <taxon>Pseudomonadota</taxon>
        <taxon>Alphaproteobacteria</taxon>
        <taxon>Sphingomonadales</taxon>
        <taxon>Sphingomonadaceae</taxon>
        <taxon>Allosphingosinicella</taxon>
    </lineage>
</organism>
<dbReference type="PROSITE" id="PS50883">
    <property type="entry name" value="EAL"/>
    <property type="match status" value="1"/>
</dbReference>
<dbReference type="InterPro" id="IPR035919">
    <property type="entry name" value="EAL_sf"/>
</dbReference>
<evidence type="ECO:0000259" key="3">
    <source>
        <dbReference type="PROSITE" id="PS50883"/>
    </source>
</evidence>
<feature type="compositionally biased region" description="Polar residues" evidence="1">
    <location>
        <begin position="1"/>
        <end position="10"/>
    </location>
</feature>
<dbReference type="SMART" id="SM00052">
    <property type="entry name" value="EAL"/>
    <property type="match status" value="1"/>
</dbReference>
<comment type="caution">
    <text evidence="5">The sequence shown here is derived from an EMBL/GenBank/DDBJ whole genome shotgun (WGS) entry which is preliminary data.</text>
</comment>
<evidence type="ECO:0000259" key="2">
    <source>
        <dbReference type="PROSITE" id="PS50112"/>
    </source>
</evidence>
<dbReference type="SUPFAM" id="SSF55785">
    <property type="entry name" value="PYP-like sensor domain (PAS domain)"/>
    <property type="match status" value="1"/>
</dbReference>
<feature type="domain" description="EAL" evidence="3">
    <location>
        <begin position="335"/>
        <end position="589"/>
    </location>
</feature>
<evidence type="ECO:0000313" key="6">
    <source>
        <dbReference type="Proteomes" id="UP000241167"/>
    </source>
</evidence>
<dbReference type="NCBIfam" id="TIGR00254">
    <property type="entry name" value="GGDEF"/>
    <property type="match status" value="1"/>
</dbReference>
<dbReference type="Pfam" id="PF00990">
    <property type="entry name" value="GGDEF"/>
    <property type="match status" value="1"/>
</dbReference>
<evidence type="ECO:0000313" key="5">
    <source>
        <dbReference type="EMBL" id="PSJ36259.1"/>
    </source>
</evidence>
<dbReference type="InterPro" id="IPR000014">
    <property type="entry name" value="PAS"/>
</dbReference>
<sequence>MGSRKSLSSRSYHRRGDRMMNRTGHAEGGEDRIANRDPTKHRYEQMLASSGTAAVCAGADNLIVSWNSAAEELFGHSAQHAIGKPLSIIIPAKLRAAHDAGLARAVKAGHARLAGHSVDILALHADGSEMPVDLSLSMWFEDGKPMFGALLRDIADRHSAKKRLEHLAHCDTLTSLPNRNALHERLAAEIGHVPCSLLLLDLDGFKHVNDTLGHSVGDALLTEVGARLTRAVGSAGFVARLGGDEFAILLSDCADPLRVDALATRIFEGLQPAFELGGQSIYVGTSIGVAMSPQDALQVELLLSCADLALYSAKGEGGGTRTFFVRAMQNSSEQRHRLGSELRQALSKKEFELWYQPQVRLADNSLSGVEALLRWRHPKHGLLTPETFIGVLEDSVIAEEVGTWIVEQACAAAADWDRLGVGALRVGINLFAAQLRSGQLLNVVSAALRKHGLSPGRLELEITEKTVLQHSAVSTEALRRLKDLGVGIAFDDFGTGFASLSLLQKYPLTRLKIDRSFVDSIDRKVGDAAIVEAVIRMASSLGLTVIAEGVETAEQERALVRLGCQEAQGYRYGRAMPAAELVDAIGHTLAVARGGFVYRARA</sequence>
<evidence type="ECO:0000256" key="1">
    <source>
        <dbReference type="SAM" id="MobiDB-lite"/>
    </source>
</evidence>
<feature type="domain" description="GGDEF" evidence="4">
    <location>
        <begin position="193"/>
        <end position="326"/>
    </location>
</feature>
<gene>
    <name evidence="5" type="ORF">C7I55_27115</name>
</gene>
<dbReference type="SUPFAM" id="SSF55073">
    <property type="entry name" value="Nucleotide cyclase"/>
    <property type="match status" value="1"/>
</dbReference>
<dbReference type="PROSITE" id="PS50112">
    <property type="entry name" value="PAS"/>
    <property type="match status" value="1"/>
</dbReference>
<dbReference type="InterPro" id="IPR000160">
    <property type="entry name" value="GGDEF_dom"/>
</dbReference>
<dbReference type="InterPro" id="IPR013767">
    <property type="entry name" value="PAS_fold"/>
</dbReference>
<dbReference type="GO" id="GO:0006355">
    <property type="term" value="P:regulation of DNA-templated transcription"/>
    <property type="evidence" value="ECO:0007669"/>
    <property type="project" value="InterPro"/>
</dbReference>
<dbReference type="InterPro" id="IPR052155">
    <property type="entry name" value="Biofilm_reg_signaling"/>
</dbReference>
<dbReference type="PROSITE" id="PS50887">
    <property type="entry name" value="GGDEF"/>
    <property type="match status" value="1"/>
</dbReference>
<dbReference type="InterPro" id="IPR043128">
    <property type="entry name" value="Rev_trsase/Diguanyl_cyclase"/>
</dbReference>
<dbReference type="InterPro" id="IPR035965">
    <property type="entry name" value="PAS-like_dom_sf"/>
</dbReference>
<accession>A0A2P7QE64</accession>
<feature type="region of interest" description="Disordered" evidence="1">
    <location>
        <begin position="1"/>
        <end position="37"/>
    </location>
</feature>